<evidence type="ECO:0000313" key="2">
    <source>
        <dbReference type="EMBL" id="KAJ1170414.1"/>
    </source>
</evidence>
<dbReference type="Proteomes" id="UP001066276">
    <property type="component" value="Chromosome 4_1"/>
</dbReference>
<accession>A0AAV7T1Z9</accession>
<gene>
    <name evidence="2" type="ORF">NDU88_002291</name>
</gene>
<proteinExistence type="predicted"/>
<evidence type="ECO:0000256" key="1">
    <source>
        <dbReference type="SAM" id="MobiDB-lite"/>
    </source>
</evidence>
<evidence type="ECO:0000313" key="3">
    <source>
        <dbReference type="Proteomes" id="UP001066276"/>
    </source>
</evidence>
<organism evidence="2 3">
    <name type="scientific">Pleurodeles waltl</name>
    <name type="common">Iberian ribbed newt</name>
    <dbReference type="NCBI Taxonomy" id="8319"/>
    <lineage>
        <taxon>Eukaryota</taxon>
        <taxon>Metazoa</taxon>
        <taxon>Chordata</taxon>
        <taxon>Craniata</taxon>
        <taxon>Vertebrata</taxon>
        <taxon>Euteleostomi</taxon>
        <taxon>Amphibia</taxon>
        <taxon>Batrachia</taxon>
        <taxon>Caudata</taxon>
        <taxon>Salamandroidea</taxon>
        <taxon>Salamandridae</taxon>
        <taxon>Pleurodelinae</taxon>
        <taxon>Pleurodeles</taxon>
    </lineage>
</organism>
<keyword evidence="3" id="KW-1185">Reference proteome</keyword>
<dbReference type="AlphaFoldDB" id="A0AAV7T1Z9"/>
<sequence length="79" mass="8019">MHSAPRPVGREAWRLPPYCEVPLGVCSARRRPGPGSAAPTKGADLGTVFGAGPRSGPGGGLGRRTGLYPAAPQSLASRV</sequence>
<name>A0AAV7T1Z9_PLEWA</name>
<protein>
    <submittedName>
        <fullName evidence="2">Uncharacterized protein</fullName>
    </submittedName>
</protein>
<reference evidence="2" key="1">
    <citation type="journal article" date="2022" name="bioRxiv">
        <title>Sequencing and chromosome-scale assembly of the giantPleurodeles waltlgenome.</title>
        <authorList>
            <person name="Brown T."/>
            <person name="Elewa A."/>
            <person name="Iarovenko S."/>
            <person name="Subramanian E."/>
            <person name="Araus A.J."/>
            <person name="Petzold A."/>
            <person name="Susuki M."/>
            <person name="Suzuki K.-i.T."/>
            <person name="Hayashi T."/>
            <person name="Toyoda A."/>
            <person name="Oliveira C."/>
            <person name="Osipova E."/>
            <person name="Leigh N.D."/>
            <person name="Simon A."/>
            <person name="Yun M.H."/>
        </authorList>
    </citation>
    <scope>NUCLEOTIDE SEQUENCE</scope>
    <source>
        <strain evidence="2">20211129_DDA</strain>
        <tissue evidence="2">Liver</tissue>
    </source>
</reference>
<feature type="compositionally biased region" description="Gly residues" evidence="1">
    <location>
        <begin position="53"/>
        <end position="63"/>
    </location>
</feature>
<dbReference type="EMBL" id="JANPWB010000007">
    <property type="protein sequence ID" value="KAJ1170414.1"/>
    <property type="molecule type" value="Genomic_DNA"/>
</dbReference>
<feature type="region of interest" description="Disordered" evidence="1">
    <location>
        <begin position="29"/>
        <end position="79"/>
    </location>
</feature>
<comment type="caution">
    <text evidence="2">The sequence shown here is derived from an EMBL/GenBank/DDBJ whole genome shotgun (WGS) entry which is preliminary data.</text>
</comment>